<feature type="region of interest" description="Disordered" evidence="1">
    <location>
        <begin position="25"/>
        <end position="57"/>
    </location>
</feature>
<keyword evidence="3" id="KW-1185">Reference proteome</keyword>
<protein>
    <submittedName>
        <fullName evidence="2">Uncharacterized protein</fullName>
    </submittedName>
</protein>
<evidence type="ECO:0000313" key="3">
    <source>
        <dbReference type="Proteomes" id="UP000253606"/>
    </source>
</evidence>
<reference evidence="2 3" key="1">
    <citation type="journal article" date="2018" name="Front. Microbiol.">
        <title>Hydrolytic Capabilities as a Key to Environmental Success: Chitinolytic and Cellulolytic Acidobacteria From Acidic Sub-arctic Soils and Boreal Peatlands.</title>
        <authorList>
            <person name="Belova S.E."/>
            <person name="Ravin N.V."/>
            <person name="Pankratov T.A."/>
            <person name="Rakitin A.L."/>
            <person name="Ivanova A.A."/>
            <person name="Beletsky A.V."/>
            <person name="Mardanov A.V."/>
            <person name="Sinninghe Damste J.S."/>
            <person name="Dedysh S.N."/>
        </authorList>
    </citation>
    <scope>NUCLEOTIDE SEQUENCE [LARGE SCALE GENOMIC DNA]</scope>
    <source>
        <strain evidence="2 3">SBC82</strain>
    </source>
</reference>
<evidence type="ECO:0000256" key="1">
    <source>
        <dbReference type="SAM" id="MobiDB-lite"/>
    </source>
</evidence>
<dbReference type="Proteomes" id="UP000253606">
    <property type="component" value="Chromosome"/>
</dbReference>
<dbReference type="KEGG" id="abas:ACPOL_1897"/>
<evidence type="ECO:0000313" key="2">
    <source>
        <dbReference type="EMBL" id="AXC11235.1"/>
    </source>
</evidence>
<gene>
    <name evidence="2" type="ORF">ACPOL_1897</name>
</gene>
<dbReference type="AlphaFoldDB" id="A0A2Z5FXX8"/>
<sequence>MKVHSGEAEVRKDRLPLRMVRDLEGATGVDKPLMEDDSLKINVGPPLKTNHSQPQKR</sequence>
<organism evidence="2 3">
    <name type="scientific">Acidisarcina polymorpha</name>
    <dbReference type="NCBI Taxonomy" id="2211140"/>
    <lineage>
        <taxon>Bacteria</taxon>
        <taxon>Pseudomonadati</taxon>
        <taxon>Acidobacteriota</taxon>
        <taxon>Terriglobia</taxon>
        <taxon>Terriglobales</taxon>
        <taxon>Acidobacteriaceae</taxon>
        <taxon>Acidisarcina</taxon>
    </lineage>
</organism>
<proteinExistence type="predicted"/>
<name>A0A2Z5FXX8_9BACT</name>
<dbReference type="EMBL" id="CP030840">
    <property type="protein sequence ID" value="AXC11235.1"/>
    <property type="molecule type" value="Genomic_DNA"/>
</dbReference>
<accession>A0A2Z5FXX8</accession>